<evidence type="ECO:0000256" key="1">
    <source>
        <dbReference type="SAM" id="Phobius"/>
    </source>
</evidence>
<dbReference type="PANTHER" id="PTHR38364">
    <property type="entry name" value="OSJNBA0022H21.9 PROTEIN"/>
    <property type="match status" value="1"/>
</dbReference>
<evidence type="ECO:0000313" key="3">
    <source>
        <dbReference type="Proteomes" id="UP001058974"/>
    </source>
</evidence>
<dbReference type="Proteomes" id="UP001058974">
    <property type="component" value="Chromosome 1"/>
</dbReference>
<dbReference type="OrthoDB" id="679818at2759"/>
<reference evidence="2 3" key="1">
    <citation type="journal article" date="2022" name="Nat. Genet.">
        <title>Improved pea reference genome and pan-genome highlight genomic features and evolutionary characteristics.</title>
        <authorList>
            <person name="Yang T."/>
            <person name="Liu R."/>
            <person name="Luo Y."/>
            <person name="Hu S."/>
            <person name="Wang D."/>
            <person name="Wang C."/>
            <person name="Pandey M.K."/>
            <person name="Ge S."/>
            <person name="Xu Q."/>
            <person name="Li N."/>
            <person name="Li G."/>
            <person name="Huang Y."/>
            <person name="Saxena R.K."/>
            <person name="Ji Y."/>
            <person name="Li M."/>
            <person name="Yan X."/>
            <person name="He Y."/>
            <person name="Liu Y."/>
            <person name="Wang X."/>
            <person name="Xiang C."/>
            <person name="Varshney R.K."/>
            <person name="Ding H."/>
            <person name="Gao S."/>
            <person name="Zong X."/>
        </authorList>
    </citation>
    <scope>NUCLEOTIDE SEQUENCE [LARGE SCALE GENOMIC DNA]</scope>
    <source>
        <strain evidence="2 3">cv. Zhongwan 6</strain>
    </source>
</reference>
<name>A0A9D5BQ75_PEA</name>
<accession>A0A9D5BQ75</accession>
<dbReference type="AlphaFoldDB" id="A0A9D5BQ75"/>
<keyword evidence="1" id="KW-1133">Transmembrane helix</keyword>
<feature type="transmembrane region" description="Helical" evidence="1">
    <location>
        <begin position="122"/>
        <end position="141"/>
    </location>
</feature>
<keyword evidence="1" id="KW-0472">Membrane</keyword>
<proteinExistence type="predicted"/>
<dbReference type="PANTHER" id="PTHR38364:SF1">
    <property type="entry name" value="OS04G0475300 PROTEIN"/>
    <property type="match status" value="1"/>
</dbReference>
<dbReference type="Gramene" id="Psat01G0540400-T1">
    <property type="protein sequence ID" value="KAI5447943.1"/>
    <property type="gene ID" value="KIW84_015404"/>
</dbReference>
<sequence>MEDTTWEQKLHALTHILTTPTTTPSLHSQFFIATQIPCYLNWDYPPILCSNPSLLQKWNRSFFLKRLTTMGIPKTSWRSKCPFQQPPPLILARGVEEAQWGNEERKSYARKRLSRKQIGRDVNPVLAVLLPSALLLSVFIWNPFSYLD</sequence>
<evidence type="ECO:0000313" key="2">
    <source>
        <dbReference type="EMBL" id="KAI5447943.1"/>
    </source>
</evidence>
<comment type="caution">
    <text evidence="2">The sequence shown here is derived from an EMBL/GenBank/DDBJ whole genome shotgun (WGS) entry which is preliminary data.</text>
</comment>
<dbReference type="Gramene" id="Psat1g202760.1">
    <property type="protein sequence ID" value="Psat1g202760.1.cds1"/>
    <property type="gene ID" value="Psat1g202760"/>
</dbReference>
<protein>
    <submittedName>
        <fullName evidence="2">Uncharacterized protein</fullName>
    </submittedName>
</protein>
<organism evidence="2 3">
    <name type="scientific">Pisum sativum</name>
    <name type="common">Garden pea</name>
    <name type="synonym">Lathyrus oleraceus</name>
    <dbReference type="NCBI Taxonomy" id="3888"/>
    <lineage>
        <taxon>Eukaryota</taxon>
        <taxon>Viridiplantae</taxon>
        <taxon>Streptophyta</taxon>
        <taxon>Embryophyta</taxon>
        <taxon>Tracheophyta</taxon>
        <taxon>Spermatophyta</taxon>
        <taxon>Magnoliopsida</taxon>
        <taxon>eudicotyledons</taxon>
        <taxon>Gunneridae</taxon>
        <taxon>Pentapetalae</taxon>
        <taxon>rosids</taxon>
        <taxon>fabids</taxon>
        <taxon>Fabales</taxon>
        <taxon>Fabaceae</taxon>
        <taxon>Papilionoideae</taxon>
        <taxon>50 kb inversion clade</taxon>
        <taxon>NPAAA clade</taxon>
        <taxon>Hologalegina</taxon>
        <taxon>IRL clade</taxon>
        <taxon>Fabeae</taxon>
        <taxon>Lathyrus</taxon>
    </lineage>
</organism>
<keyword evidence="1" id="KW-0812">Transmembrane</keyword>
<gene>
    <name evidence="2" type="ORF">KIW84_015404</name>
</gene>
<dbReference type="EMBL" id="JAMSHJ010000001">
    <property type="protein sequence ID" value="KAI5447943.1"/>
    <property type="molecule type" value="Genomic_DNA"/>
</dbReference>
<keyword evidence="3" id="KW-1185">Reference proteome</keyword>